<keyword evidence="2" id="KW-1185">Reference proteome</keyword>
<dbReference type="PATRIC" id="fig|545697.3.peg.420"/>
<dbReference type="EMBL" id="AMEZ01000013">
    <property type="protein sequence ID" value="EKY29068.1"/>
    <property type="molecule type" value="Genomic_DNA"/>
</dbReference>
<comment type="caution">
    <text evidence="1">The sequence shown here is derived from an EMBL/GenBank/DDBJ whole genome shotgun (WGS) entry which is preliminary data.</text>
</comment>
<reference evidence="1 2" key="1">
    <citation type="submission" date="2012-05" db="EMBL/GenBank/DDBJ databases">
        <authorList>
            <person name="Weinstock G."/>
            <person name="Sodergren E."/>
            <person name="Lobos E.A."/>
            <person name="Fulton L."/>
            <person name="Fulton R."/>
            <person name="Courtney L."/>
            <person name="Fronick C."/>
            <person name="O'Laughlin M."/>
            <person name="Godfrey J."/>
            <person name="Wilson R.M."/>
            <person name="Miner T."/>
            <person name="Farmer C."/>
            <person name="Delehaunty K."/>
            <person name="Cordes M."/>
            <person name="Minx P."/>
            <person name="Tomlinson C."/>
            <person name="Chen J."/>
            <person name="Wollam A."/>
            <person name="Pepin K.H."/>
            <person name="Bhonagiri V."/>
            <person name="Zhang X."/>
            <person name="Suruliraj S."/>
            <person name="Warren W."/>
            <person name="Mitreva M."/>
            <person name="Mardis E.R."/>
            <person name="Wilson R.K."/>
        </authorList>
    </citation>
    <scope>NUCLEOTIDE SEQUENCE [LARGE SCALE GENOMIC DNA]</scope>
    <source>
        <strain evidence="1 2">DSM 1785</strain>
    </source>
</reference>
<accession>L1QM64</accession>
<dbReference type="STRING" id="545697.HMPREF0216_00427"/>
<name>L1QM64_9CLOT</name>
<dbReference type="RefSeq" id="WP_005210497.1">
    <property type="nucleotide sequence ID" value="NZ_KB291607.1"/>
</dbReference>
<dbReference type="Proteomes" id="UP000010420">
    <property type="component" value="Unassembled WGS sequence"/>
</dbReference>
<dbReference type="InterPro" id="IPR027417">
    <property type="entry name" value="P-loop_NTPase"/>
</dbReference>
<protein>
    <submittedName>
        <fullName evidence="1">Uncharacterized protein</fullName>
    </submittedName>
</protein>
<gene>
    <name evidence="1" type="ORF">HMPREF0216_00427</name>
</gene>
<dbReference type="AlphaFoldDB" id="L1QM64"/>
<dbReference type="HOGENOM" id="CLU_2768483_0_0_9"/>
<dbReference type="Gene3D" id="3.40.50.300">
    <property type="entry name" value="P-loop containing nucleotide triphosphate hydrolases"/>
    <property type="match status" value="1"/>
</dbReference>
<organism evidence="1 2">
    <name type="scientific">Clostridium celatum DSM 1785</name>
    <dbReference type="NCBI Taxonomy" id="545697"/>
    <lineage>
        <taxon>Bacteria</taxon>
        <taxon>Bacillati</taxon>
        <taxon>Bacillota</taxon>
        <taxon>Clostridia</taxon>
        <taxon>Eubacteriales</taxon>
        <taxon>Clostridiaceae</taxon>
        <taxon>Clostridium</taxon>
    </lineage>
</organism>
<evidence type="ECO:0000313" key="2">
    <source>
        <dbReference type="Proteomes" id="UP000010420"/>
    </source>
</evidence>
<sequence length="69" mass="7847">MQNAQILAVKADGVVFVVRESKSKKTFANEAKNILEKKKCNILGVVFNSVTENTHAHYGDDKYLERRNH</sequence>
<proteinExistence type="predicted"/>
<evidence type="ECO:0000313" key="1">
    <source>
        <dbReference type="EMBL" id="EKY29068.1"/>
    </source>
</evidence>